<dbReference type="PRINTS" id="PR00420">
    <property type="entry name" value="RNGMNOXGNASE"/>
</dbReference>
<keyword evidence="4" id="KW-0285">Flavoprotein</keyword>
<dbReference type="NCBIfam" id="TIGR01988">
    <property type="entry name" value="Ubi-OHases"/>
    <property type="match status" value="1"/>
</dbReference>
<evidence type="ECO:0000256" key="8">
    <source>
        <dbReference type="ARBA" id="ARBA00065734"/>
    </source>
</evidence>
<dbReference type="PANTHER" id="PTHR43876">
    <property type="entry name" value="UBIQUINONE BIOSYNTHESIS MONOOXYGENASE COQ6, MITOCHONDRIAL"/>
    <property type="match status" value="1"/>
</dbReference>
<dbReference type="STRING" id="500610.SAMN02799615_03075"/>
<dbReference type="GO" id="GO:0071949">
    <property type="term" value="F:FAD binding"/>
    <property type="evidence" value="ECO:0007669"/>
    <property type="project" value="InterPro"/>
</dbReference>
<evidence type="ECO:0000313" key="10">
    <source>
        <dbReference type="EMBL" id="SFF30611.1"/>
    </source>
</evidence>
<keyword evidence="7" id="KW-0503">Monooxygenase</keyword>
<evidence type="ECO:0000256" key="2">
    <source>
        <dbReference type="ARBA" id="ARBA00004749"/>
    </source>
</evidence>
<sequence length="403" mass="43110">MSQLSVRGEARRRGPALDVAVVGGGMVGAAAALALAKAGFATALLEAREPAPWSAEQEVDLRVVGLAPSSIALLDQLGVWASIREARSGPYAHMHVWDAESGASIHFDAANEGRDLLGHIVENNLVQWRLWLALEAAGVQRLCPAEVKGFEAQDDRIQLDLADGQSIGARLLVAADGAGSPLRKLAGIETRGRDYAQRAVVAHVRTERPHQGTAWQRFLPDGPLALLPLADGRSSVVWSLPDDEAKRVLALDDDAFLAALGVASDFRLGRIVGSTPRAAFPLKLQLATTYQAERFVLLGDAAHAVHPLAGQGVNLGLRDVAELRDTLLAAREAGRDIAAAHVLRRYARRRRSADTLDALGFDALARIYGWRASPLVAARGLGVRLVDRIGPLKRRLAEHAAGR</sequence>
<evidence type="ECO:0000313" key="11">
    <source>
        <dbReference type="Proteomes" id="UP000199477"/>
    </source>
</evidence>
<comment type="cofactor">
    <cofactor evidence="1">
        <name>FAD</name>
        <dbReference type="ChEBI" id="CHEBI:57692"/>
    </cofactor>
</comment>
<gene>
    <name evidence="10" type="ORF">SAMN02799615_03075</name>
</gene>
<dbReference type="InterPro" id="IPR002938">
    <property type="entry name" value="FAD-bd"/>
</dbReference>
<evidence type="ECO:0000256" key="5">
    <source>
        <dbReference type="ARBA" id="ARBA00022827"/>
    </source>
</evidence>
<dbReference type="RefSeq" id="WP_026633701.1">
    <property type="nucleotide sequence ID" value="NZ_FONH01000012.1"/>
</dbReference>
<organism evidence="10 11">
    <name type="scientific">Dyella marensis</name>
    <dbReference type="NCBI Taxonomy" id="500610"/>
    <lineage>
        <taxon>Bacteria</taxon>
        <taxon>Pseudomonadati</taxon>
        <taxon>Pseudomonadota</taxon>
        <taxon>Gammaproteobacteria</taxon>
        <taxon>Lysobacterales</taxon>
        <taxon>Rhodanobacteraceae</taxon>
        <taxon>Dyella</taxon>
    </lineage>
</organism>
<evidence type="ECO:0000256" key="4">
    <source>
        <dbReference type="ARBA" id="ARBA00022630"/>
    </source>
</evidence>
<dbReference type="AlphaFoldDB" id="A0A1I2HQE3"/>
<comment type="pathway">
    <text evidence="2">Cofactor biosynthesis; ubiquinone biosynthesis.</text>
</comment>
<feature type="domain" description="FAD-binding" evidence="9">
    <location>
        <begin position="17"/>
        <end position="352"/>
    </location>
</feature>
<proteinExistence type="inferred from homology"/>
<reference evidence="11" key="1">
    <citation type="submission" date="2016-10" db="EMBL/GenBank/DDBJ databases">
        <authorList>
            <person name="Varghese N."/>
            <person name="Submissions S."/>
        </authorList>
    </citation>
    <scope>NUCLEOTIDE SEQUENCE [LARGE SCALE GENOMIC DNA]</scope>
    <source>
        <strain evidence="11">UNC178MFTsu3.1</strain>
    </source>
</reference>
<dbReference type="GO" id="GO:0006744">
    <property type="term" value="P:ubiquinone biosynthetic process"/>
    <property type="evidence" value="ECO:0007669"/>
    <property type="project" value="UniProtKB-UniPathway"/>
</dbReference>
<protein>
    <submittedName>
        <fullName evidence="10">2-octaprenylphenol hydroxylase</fullName>
    </submittedName>
</protein>
<evidence type="ECO:0000256" key="7">
    <source>
        <dbReference type="ARBA" id="ARBA00023033"/>
    </source>
</evidence>
<evidence type="ECO:0000256" key="1">
    <source>
        <dbReference type="ARBA" id="ARBA00001974"/>
    </source>
</evidence>
<accession>A0A1I2HQE3</accession>
<dbReference type="InterPro" id="IPR010971">
    <property type="entry name" value="UbiH/COQ6"/>
</dbReference>
<dbReference type="GO" id="GO:0110142">
    <property type="term" value="C:ubiquinone biosynthesis complex"/>
    <property type="evidence" value="ECO:0007669"/>
    <property type="project" value="UniProtKB-ARBA"/>
</dbReference>
<name>A0A1I2HQE3_9GAMM</name>
<dbReference type="InterPro" id="IPR036188">
    <property type="entry name" value="FAD/NAD-bd_sf"/>
</dbReference>
<dbReference type="PANTHER" id="PTHR43876:SF8">
    <property type="entry name" value="2-OCTAPRENYL-6-METHOXYPHENOL HYDROXYLASE"/>
    <property type="match status" value="1"/>
</dbReference>
<dbReference type="EMBL" id="FONH01000012">
    <property type="protein sequence ID" value="SFF30611.1"/>
    <property type="molecule type" value="Genomic_DNA"/>
</dbReference>
<dbReference type="PROSITE" id="PS01304">
    <property type="entry name" value="UBIH"/>
    <property type="match status" value="1"/>
</dbReference>
<dbReference type="Pfam" id="PF01494">
    <property type="entry name" value="FAD_binding_3"/>
    <property type="match status" value="1"/>
</dbReference>
<comment type="subunit">
    <text evidence="8">Component of the Ubi complex metabolon, which regroups five ubiquinone biosynthesis proteins (UbiE, UbiF, UbiG, UbiH and UbiI) and two accessory factors (UbiK and the lipid-binding protein UbiJ).</text>
</comment>
<dbReference type="InterPro" id="IPR051205">
    <property type="entry name" value="UbiH/COQ6_monooxygenase"/>
</dbReference>
<keyword evidence="6" id="KW-0560">Oxidoreductase</keyword>
<dbReference type="SUPFAM" id="SSF51905">
    <property type="entry name" value="FAD/NAD(P)-binding domain"/>
    <property type="match status" value="1"/>
</dbReference>
<evidence type="ECO:0000259" key="9">
    <source>
        <dbReference type="Pfam" id="PF01494"/>
    </source>
</evidence>
<dbReference type="InterPro" id="IPR018168">
    <property type="entry name" value="Ubi_Hdrlase_CS"/>
</dbReference>
<evidence type="ECO:0000256" key="6">
    <source>
        <dbReference type="ARBA" id="ARBA00023002"/>
    </source>
</evidence>
<keyword evidence="5" id="KW-0274">FAD</keyword>
<dbReference type="FunFam" id="3.50.50.60:FF:000021">
    <property type="entry name" value="Ubiquinone biosynthesis monooxygenase COQ6"/>
    <property type="match status" value="1"/>
</dbReference>
<dbReference type="UniPathway" id="UPA00232"/>
<dbReference type="Gene3D" id="3.50.50.60">
    <property type="entry name" value="FAD/NAD(P)-binding domain"/>
    <property type="match status" value="2"/>
</dbReference>
<comment type="similarity">
    <text evidence="3">Belongs to the UbiH/COQ6 family.</text>
</comment>
<dbReference type="Proteomes" id="UP000199477">
    <property type="component" value="Unassembled WGS sequence"/>
</dbReference>
<dbReference type="GO" id="GO:0008681">
    <property type="term" value="F:2-octaprenyl-6-methoxyphenol hydroxylase activity"/>
    <property type="evidence" value="ECO:0007669"/>
    <property type="project" value="TreeGrafter"/>
</dbReference>
<evidence type="ECO:0000256" key="3">
    <source>
        <dbReference type="ARBA" id="ARBA00005349"/>
    </source>
</evidence>
<keyword evidence="11" id="KW-1185">Reference proteome</keyword>